<dbReference type="Gene3D" id="3.20.20.70">
    <property type="entry name" value="Aldolase class I"/>
    <property type="match status" value="1"/>
</dbReference>
<evidence type="ECO:0000259" key="7">
    <source>
        <dbReference type="PROSITE" id="PS50991"/>
    </source>
</evidence>
<dbReference type="PROSITE" id="PS50991">
    <property type="entry name" value="PYR_CT"/>
    <property type="match status" value="1"/>
</dbReference>
<protein>
    <recommendedName>
        <fullName evidence="3">hydroxymethylglutaryl-CoA lyase</fullName>
        <ecNumber evidence="3">4.1.3.4</ecNumber>
    </recommendedName>
</protein>
<dbReference type="SUPFAM" id="SSF51569">
    <property type="entry name" value="Aldolase"/>
    <property type="match status" value="1"/>
</dbReference>
<dbReference type="GO" id="GO:0004419">
    <property type="term" value="F:hydroxymethylglutaryl-CoA lyase activity"/>
    <property type="evidence" value="ECO:0007669"/>
    <property type="project" value="UniProtKB-EC"/>
</dbReference>
<comment type="similarity">
    <text evidence="2">Belongs to the HMG-CoA lyase family.</text>
</comment>
<feature type="domain" description="Pyruvate carboxyltransferase" evidence="7">
    <location>
        <begin position="129"/>
        <end position="396"/>
    </location>
</feature>
<dbReference type="NCBIfam" id="NF004283">
    <property type="entry name" value="PRK05692.1"/>
    <property type="match status" value="1"/>
</dbReference>
<keyword evidence="5" id="KW-0456">Lyase</keyword>
<dbReference type="EC" id="4.1.3.4" evidence="3"/>
<evidence type="ECO:0000256" key="4">
    <source>
        <dbReference type="ARBA" id="ARBA00022723"/>
    </source>
</evidence>
<evidence type="ECO:0000256" key="1">
    <source>
        <dbReference type="ARBA" id="ARBA00005143"/>
    </source>
</evidence>
<dbReference type="Pfam" id="PF00682">
    <property type="entry name" value="HMGL-like"/>
    <property type="match status" value="1"/>
</dbReference>
<evidence type="ECO:0000256" key="6">
    <source>
        <dbReference type="ARBA" id="ARBA00049877"/>
    </source>
</evidence>
<proteinExistence type="inferred from homology"/>
<dbReference type="PANTHER" id="PTHR42738:SF15">
    <property type="entry name" value="HYDROXYMETHYLGLUTARYL-COA LYASE"/>
    <property type="match status" value="1"/>
</dbReference>
<dbReference type="InterPro" id="IPR000891">
    <property type="entry name" value="PYR_CT"/>
</dbReference>
<comment type="pathway">
    <text evidence="1">Metabolic intermediate metabolism; (S)-3-hydroxy-3-methylglutaryl-CoA degradation; acetoacetate from (S)-3-hydroxy-3-methylglutaryl-CoA: step 1/1.</text>
</comment>
<dbReference type="GO" id="GO:0046872">
    <property type="term" value="F:metal ion binding"/>
    <property type="evidence" value="ECO:0007669"/>
    <property type="project" value="UniProtKB-KW"/>
</dbReference>
<dbReference type="FunFam" id="3.20.20.70:FF:000038">
    <property type="entry name" value="Hydroxymethylglutaryl-CoA lyase, mitochondrial"/>
    <property type="match status" value="1"/>
</dbReference>
<organism evidence="8 9">
    <name type="scientific">Cinchona calisaya</name>
    <dbReference type="NCBI Taxonomy" id="153742"/>
    <lineage>
        <taxon>Eukaryota</taxon>
        <taxon>Viridiplantae</taxon>
        <taxon>Streptophyta</taxon>
        <taxon>Embryophyta</taxon>
        <taxon>Tracheophyta</taxon>
        <taxon>Spermatophyta</taxon>
        <taxon>Magnoliopsida</taxon>
        <taxon>eudicotyledons</taxon>
        <taxon>Gunneridae</taxon>
        <taxon>Pentapetalae</taxon>
        <taxon>asterids</taxon>
        <taxon>lamiids</taxon>
        <taxon>Gentianales</taxon>
        <taxon>Rubiaceae</taxon>
        <taxon>Cinchonoideae</taxon>
        <taxon>Cinchoneae</taxon>
        <taxon>Cinchona</taxon>
    </lineage>
</organism>
<keyword evidence="4" id="KW-0479">Metal-binding</keyword>
<comment type="caution">
    <text evidence="8">The sequence shown here is derived from an EMBL/GenBank/DDBJ whole genome shotgun (WGS) entry which is preliminary data.</text>
</comment>
<dbReference type="InterPro" id="IPR013785">
    <property type="entry name" value="Aldolase_TIM"/>
</dbReference>
<keyword evidence="9" id="KW-1185">Reference proteome</keyword>
<dbReference type="EMBL" id="JBJUIK010000003">
    <property type="protein sequence ID" value="KAL3533514.1"/>
    <property type="molecule type" value="Genomic_DNA"/>
</dbReference>
<dbReference type="PANTHER" id="PTHR42738">
    <property type="entry name" value="HYDROXYMETHYLGLUTARYL-COA LYASE"/>
    <property type="match status" value="1"/>
</dbReference>
<comment type="catalytic activity">
    <reaction evidence="6">
        <text>(3S)-3-hydroxy-3-methylglutaryl-CoA = acetoacetate + acetyl-CoA</text>
        <dbReference type="Rhea" id="RHEA:24404"/>
        <dbReference type="ChEBI" id="CHEBI:13705"/>
        <dbReference type="ChEBI" id="CHEBI:43074"/>
        <dbReference type="ChEBI" id="CHEBI:57288"/>
        <dbReference type="EC" id="4.1.3.4"/>
    </reaction>
</comment>
<reference evidence="8 9" key="1">
    <citation type="submission" date="2024-11" db="EMBL/GenBank/DDBJ databases">
        <title>A near-complete genome assembly of Cinchona calisaya.</title>
        <authorList>
            <person name="Lian D.C."/>
            <person name="Zhao X.W."/>
            <person name="Wei L."/>
        </authorList>
    </citation>
    <scope>NUCLEOTIDE SEQUENCE [LARGE SCALE GENOMIC DNA]</scope>
    <source>
        <tissue evidence="8">Nenye</tissue>
    </source>
</reference>
<dbReference type="CDD" id="cd07938">
    <property type="entry name" value="DRE_TIM_HMGL"/>
    <property type="match status" value="1"/>
</dbReference>
<evidence type="ECO:0000313" key="9">
    <source>
        <dbReference type="Proteomes" id="UP001630127"/>
    </source>
</evidence>
<gene>
    <name evidence="8" type="ORF">ACH5RR_007035</name>
</gene>
<dbReference type="AlphaFoldDB" id="A0ABD3AQS4"/>
<sequence length="428" mass="45732">MLATKSTKKLLNLRSSIIFANQDLSSGINRFGSSFSDAFFGGVNAMETKNFKNQRRSKYNLKNSRLETGIVLFSKENRRRESTWNGQKVVVNRLQSSLYMSPHNFSSQSSDTPIEDVKSKFFGSIPRFVKIVEVGPRDGLQNEKAIVPTAVKVDLIKMLVSSGLSVIEATSFVSPKWVPQLADARNVLEAIQNVEGANFPVLIPNLKGFEAAVAAGAKEVAIFAAASESFSRSNINCSIKDSLARYRDVALAARNCSIPVRGYISCVVGCPVEGAVPPSKVVYVAKELLDMGCSEISLGDTIGVGTPGTVIPMLEAVSEVVPVEKLAVHFHDTYGQALSNILVSLQMGIHTVDSAVSGLGGCPYAKGASGNVATEDVVYMLNGLGVKTNVDLRKVILAGEFICKHLGRSPGSKAATALSKIPANASKL</sequence>
<dbReference type="Proteomes" id="UP001630127">
    <property type="component" value="Unassembled WGS sequence"/>
</dbReference>
<dbReference type="InterPro" id="IPR043594">
    <property type="entry name" value="HMGL"/>
</dbReference>
<name>A0ABD3AQS4_9GENT</name>
<evidence type="ECO:0000313" key="8">
    <source>
        <dbReference type="EMBL" id="KAL3533514.1"/>
    </source>
</evidence>
<evidence type="ECO:0000256" key="3">
    <source>
        <dbReference type="ARBA" id="ARBA00012910"/>
    </source>
</evidence>
<evidence type="ECO:0000256" key="2">
    <source>
        <dbReference type="ARBA" id="ARBA00009405"/>
    </source>
</evidence>
<evidence type="ECO:0000256" key="5">
    <source>
        <dbReference type="ARBA" id="ARBA00023239"/>
    </source>
</evidence>
<accession>A0ABD3AQS4</accession>